<dbReference type="PROSITE" id="PS01224">
    <property type="entry name" value="ARGC"/>
    <property type="match status" value="1"/>
</dbReference>
<keyword evidence="3 5" id="KW-0521">NADP</keyword>
<evidence type="ECO:0000256" key="6">
    <source>
        <dbReference type="PROSITE-ProRule" id="PRU10010"/>
    </source>
</evidence>
<organism evidence="8 9">
    <name type="scientific">Aliibacillus thermotolerans</name>
    <dbReference type="NCBI Taxonomy" id="1834418"/>
    <lineage>
        <taxon>Bacteria</taxon>
        <taxon>Bacillati</taxon>
        <taxon>Bacillota</taxon>
        <taxon>Bacilli</taxon>
        <taxon>Bacillales</taxon>
        <taxon>Bacillaceae</taxon>
        <taxon>Aliibacillus</taxon>
    </lineage>
</organism>
<keyword evidence="2 5" id="KW-0028">Amino-acid biosynthesis</keyword>
<evidence type="ECO:0000256" key="3">
    <source>
        <dbReference type="ARBA" id="ARBA00022857"/>
    </source>
</evidence>
<comment type="pathway">
    <text evidence="5">Amino-acid biosynthesis; L-arginine biosynthesis; N(2)-acetyl-L-ornithine from L-glutamate: step 3/4.</text>
</comment>
<proteinExistence type="inferred from homology"/>
<dbReference type="Proteomes" id="UP001596143">
    <property type="component" value="Unassembled WGS sequence"/>
</dbReference>
<feature type="active site" evidence="5 6">
    <location>
        <position position="147"/>
    </location>
</feature>
<comment type="function">
    <text evidence="5">Catalyzes the NADPH-dependent reduction of N-acetyl-5-glutamyl phosphate to yield N-acetyl-L-glutamate 5-semialdehyde.</text>
</comment>
<comment type="subcellular location">
    <subcellularLocation>
        <location evidence="5">Cytoplasm</location>
    </subcellularLocation>
</comment>
<comment type="caution">
    <text evidence="8">The sequence shown here is derived from an EMBL/GenBank/DDBJ whole genome shotgun (WGS) entry which is preliminary data.</text>
</comment>
<dbReference type="PANTHER" id="PTHR32338:SF10">
    <property type="entry name" value="N-ACETYL-GAMMA-GLUTAMYL-PHOSPHATE REDUCTASE, CHLOROPLASTIC-RELATED"/>
    <property type="match status" value="1"/>
</dbReference>
<evidence type="ECO:0000256" key="2">
    <source>
        <dbReference type="ARBA" id="ARBA00022605"/>
    </source>
</evidence>
<dbReference type="NCBIfam" id="TIGR01850">
    <property type="entry name" value="argC"/>
    <property type="match status" value="1"/>
</dbReference>
<evidence type="ECO:0000259" key="7">
    <source>
        <dbReference type="SMART" id="SM00859"/>
    </source>
</evidence>
<protein>
    <recommendedName>
        <fullName evidence="5">N-acetyl-gamma-glutamyl-phosphate reductase</fullName>
        <shortName evidence="5">AGPR</shortName>
        <ecNumber evidence="5">1.2.1.38</ecNumber>
    </recommendedName>
    <alternativeName>
        <fullName evidence="5">N-acetyl-glutamate semialdehyde dehydrogenase</fullName>
        <shortName evidence="5">NAGSA dehydrogenase</shortName>
    </alternativeName>
</protein>
<dbReference type="EC" id="1.2.1.38" evidence="5"/>
<dbReference type="CDD" id="cd23934">
    <property type="entry name" value="AGPR_1_C"/>
    <property type="match status" value="1"/>
</dbReference>
<dbReference type="Gene3D" id="3.40.50.720">
    <property type="entry name" value="NAD(P)-binding Rossmann-like Domain"/>
    <property type="match status" value="1"/>
</dbReference>
<dbReference type="RefSeq" id="WP_270896260.1">
    <property type="nucleotide sequence ID" value="NZ_JBHSPF010000015.1"/>
</dbReference>
<dbReference type="Pfam" id="PF22698">
    <property type="entry name" value="Semialdhyde_dhC_1"/>
    <property type="match status" value="1"/>
</dbReference>
<dbReference type="PANTHER" id="PTHR32338">
    <property type="entry name" value="N-ACETYL-GAMMA-GLUTAMYL-PHOSPHATE REDUCTASE, CHLOROPLASTIC-RELATED-RELATED"/>
    <property type="match status" value="1"/>
</dbReference>
<dbReference type="EMBL" id="JBHSPF010000015">
    <property type="protein sequence ID" value="MFC5627859.1"/>
    <property type="molecule type" value="Genomic_DNA"/>
</dbReference>
<dbReference type="HAMAP" id="MF_00150">
    <property type="entry name" value="ArgC_type1"/>
    <property type="match status" value="1"/>
</dbReference>
<comment type="catalytic activity">
    <reaction evidence="5">
        <text>N-acetyl-L-glutamate 5-semialdehyde + phosphate + NADP(+) = N-acetyl-L-glutamyl 5-phosphate + NADPH + H(+)</text>
        <dbReference type="Rhea" id="RHEA:21588"/>
        <dbReference type="ChEBI" id="CHEBI:15378"/>
        <dbReference type="ChEBI" id="CHEBI:29123"/>
        <dbReference type="ChEBI" id="CHEBI:43474"/>
        <dbReference type="ChEBI" id="CHEBI:57783"/>
        <dbReference type="ChEBI" id="CHEBI:57936"/>
        <dbReference type="ChEBI" id="CHEBI:58349"/>
        <dbReference type="EC" id="1.2.1.38"/>
    </reaction>
</comment>
<gene>
    <name evidence="5 8" type="primary">argC</name>
    <name evidence="8" type="ORF">ACFPTR_02985</name>
</gene>
<evidence type="ECO:0000313" key="8">
    <source>
        <dbReference type="EMBL" id="MFC5627859.1"/>
    </source>
</evidence>
<accession>A0ABW0U547</accession>
<dbReference type="InterPro" id="IPR036291">
    <property type="entry name" value="NAD(P)-bd_dom_sf"/>
</dbReference>
<dbReference type="InterPro" id="IPR000534">
    <property type="entry name" value="Semialdehyde_DH_NAD-bd"/>
</dbReference>
<dbReference type="SUPFAM" id="SSF51735">
    <property type="entry name" value="NAD(P)-binding Rossmann-fold domains"/>
    <property type="match status" value="1"/>
</dbReference>
<evidence type="ECO:0000256" key="4">
    <source>
        <dbReference type="ARBA" id="ARBA00023002"/>
    </source>
</evidence>
<evidence type="ECO:0000256" key="1">
    <source>
        <dbReference type="ARBA" id="ARBA00022571"/>
    </source>
</evidence>
<dbReference type="CDD" id="cd17895">
    <property type="entry name" value="AGPR_1_N"/>
    <property type="match status" value="1"/>
</dbReference>
<dbReference type="GO" id="GO:0003942">
    <property type="term" value="F:N-acetyl-gamma-glutamyl-phosphate reductase activity"/>
    <property type="evidence" value="ECO:0007669"/>
    <property type="project" value="UniProtKB-EC"/>
</dbReference>
<dbReference type="Pfam" id="PF01118">
    <property type="entry name" value="Semialdhyde_dh"/>
    <property type="match status" value="1"/>
</dbReference>
<dbReference type="InterPro" id="IPR050085">
    <property type="entry name" value="AGPR"/>
</dbReference>
<dbReference type="SUPFAM" id="SSF55347">
    <property type="entry name" value="Glyceraldehyde-3-phosphate dehydrogenase-like, C-terminal domain"/>
    <property type="match status" value="1"/>
</dbReference>
<dbReference type="Gene3D" id="3.30.360.10">
    <property type="entry name" value="Dihydrodipicolinate Reductase, domain 2"/>
    <property type="match status" value="1"/>
</dbReference>
<dbReference type="InterPro" id="IPR000706">
    <property type="entry name" value="AGPR_type-1"/>
</dbReference>
<evidence type="ECO:0000256" key="5">
    <source>
        <dbReference type="HAMAP-Rule" id="MF_00150"/>
    </source>
</evidence>
<dbReference type="SMART" id="SM00859">
    <property type="entry name" value="Semialdhyde_dh"/>
    <property type="match status" value="1"/>
</dbReference>
<name>A0ABW0U547_9BACI</name>
<sequence>MKVAIVGATGYGGVELIRLLYHHPHIDEISVFSSSQEGKSMVDNYSHFIEIVDLTLEKIDAERLKTFDAVFFSTPPGVSSEWTEKIAGETKVIDLSGDLRLKDGDVYEKWYGRESASEALLTQAVYGLSEWHEEEIKHTSILSNPGCYPTAALLGLAPLVQANAIDTNHIIIDAKSGTTGAGRSLSPITHFSEMNDNFKIYKVNEHKHTPEIEQQLMAWGEKELTITFTPHLVPMTRGIMATMYAPVQDGWTKEQIKALYEKAYAHKPFVRLRGEGAFPFTKEVYGTNYCDIGWSIDDRTNRITIVSVIDNLVKGASGQAIQNMNFMFGFEETAGLNMVPVYP</sequence>
<comment type="similarity">
    <text evidence="5">Belongs to the NAGSA dehydrogenase family. Type 1 subfamily.</text>
</comment>
<evidence type="ECO:0000313" key="9">
    <source>
        <dbReference type="Proteomes" id="UP001596143"/>
    </source>
</evidence>
<dbReference type="InterPro" id="IPR058924">
    <property type="entry name" value="AGPR_dimerisation_dom"/>
</dbReference>
<reference evidence="9" key="1">
    <citation type="journal article" date="2019" name="Int. J. Syst. Evol. Microbiol.">
        <title>The Global Catalogue of Microorganisms (GCM) 10K type strain sequencing project: providing services to taxonomists for standard genome sequencing and annotation.</title>
        <authorList>
            <consortium name="The Broad Institute Genomics Platform"/>
            <consortium name="The Broad Institute Genome Sequencing Center for Infectious Disease"/>
            <person name="Wu L."/>
            <person name="Ma J."/>
        </authorList>
    </citation>
    <scope>NUCLEOTIDE SEQUENCE [LARGE SCALE GENOMIC DNA]</scope>
    <source>
        <strain evidence="9">CGMCC 1.15790</strain>
    </source>
</reference>
<feature type="domain" description="Semialdehyde dehydrogenase NAD-binding" evidence="7">
    <location>
        <begin position="2"/>
        <end position="139"/>
    </location>
</feature>
<keyword evidence="9" id="KW-1185">Reference proteome</keyword>
<keyword evidence="5" id="KW-0963">Cytoplasm</keyword>
<keyword evidence="4 5" id="KW-0560">Oxidoreductase</keyword>
<keyword evidence="1 5" id="KW-0055">Arginine biosynthesis</keyword>
<dbReference type="InterPro" id="IPR023013">
    <property type="entry name" value="AGPR_AS"/>
</dbReference>